<reference evidence="1" key="1">
    <citation type="journal article" date="2014" name="Front. Microbiol.">
        <title>High frequency of phylogenetically diverse reductive dehalogenase-homologous genes in deep subseafloor sedimentary metagenomes.</title>
        <authorList>
            <person name="Kawai M."/>
            <person name="Futagami T."/>
            <person name="Toyoda A."/>
            <person name="Takaki Y."/>
            <person name="Nishi S."/>
            <person name="Hori S."/>
            <person name="Arai W."/>
            <person name="Tsubouchi T."/>
            <person name="Morono Y."/>
            <person name="Uchiyama I."/>
            <person name="Ito T."/>
            <person name="Fujiyama A."/>
            <person name="Inagaki F."/>
            <person name="Takami H."/>
        </authorList>
    </citation>
    <scope>NUCLEOTIDE SEQUENCE</scope>
    <source>
        <strain evidence="1">Expedition CK06-06</strain>
    </source>
</reference>
<dbReference type="AlphaFoldDB" id="X1K673"/>
<comment type="caution">
    <text evidence="1">The sequence shown here is derived from an EMBL/GenBank/DDBJ whole genome shotgun (WGS) entry which is preliminary data.</text>
</comment>
<dbReference type="InterPro" id="IPR011551">
    <property type="entry name" value="NTP_PyrPHydrolase_MazG"/>
</dbReference>
<dbReference type="GO" id="GO:0046061">
    <property type="term" value="P:dATP catabolic process"/>
    <property type="evidence" value="ECO:0007669"/>
    <property type="project" value="TreeGrafter"/>
</dbReference>
<feature type="non-terminal residue" evidence="1">
    <location>
        <position position="1"/>
    </location>
</feature>
<organism evidence="1">
    <name type="scientific">marine sediment metagenome</name>
    <dbReference type="NCBI Taxonomy" id="412755"/>
    <lineage>
        <taxon>unclassified sequences</taxon>
        <taxon>metagenomes</taxon>
        <taxon>ecological metagenomes</taxon>
    </lineage>
</organism>
<dbReference type="PANTHER" id="PTHR30522:SF0">
    <property type="entry name" value="NUCLEOSIDE TRIPHOSPHATE PYROPHOSPHOHYDROLASE"/>
    <property type="match status" value="1"/>
</dbReference>
<dbReference type="GO" id="GO:0046052">
    <property type="term" value="P:UTP catabolic process"/>
    <property type="evidence" value="ECO:0007669"/>
    <property type="project" value="TreeGrafter"/>
</dbReference>
<dbReference type="GO" id="GO:0046047">
    <property type="term" value="P:TTP catabolic process"/>
    <property type="evidence" value="ECO:0007669"/>
    <property type="project" value="TreeGrafter"/>
</dbReference>
<dbReference type="SUPFAM" id="SSF101386">
    <property type="entry name" value="all-alpha NTP pyrophosphatases"/>
    <property type="match status" value="1"/>
</dbReference>
<accession>X1K673</accession>
<name>X1K673_9ZZZZ</name>
<evidence type="ECO:0008006" key="2">
    <source>
        <dbReference type="Google" id="ProtNLM"/>
    </source>
</evidence>
<proteinExistence type="predicted"/>
<dbReference type="EMBL" id="BARU01038946">
    <property type="protein sequence ID" value="GAH89140.1"/>
    <property type="molecule type" value="Genomic_DNA"/>
</dbReference>
<dbReference type="GO" id="GO:0046076">
    <property type="term" value="P:dTTP catabolic process"/>
    <property type="evidence" value="ECO:0007669"/>
    <property type="project" value="TreeGrafter"/>
</dbReference>
<protein>
    <recommendedName>
        <fullName evidence="2">NTP pyrophosphohydrolase MazG putative catalytic core domain-containing protein</fullName>
    </recommendedName>
</protein>
<gene>
    <name evidence="1" type="ORF">S03H2_60440</name>
</gene>
<dbReference type="InterPro" id="IPR048011">
    <property type="entry name" value="NTP-PPase_MazG-like_C"/>
</dbReference>
<sequence>SEFKRGEDQEQKEQEFGDLLFTLANIARRLGIDTEAALREANRRFYRRFSYMEEVCRQRGVNFAELSFDKQNTLWEEAKKNVE</sequence>
<dbReference type="GO" id="GO:0047429">
    <property type="term" value="F:nucleoside triphosphate diphosphatase activity"/>
    <property type="evidence" value="ECO:0007669"/>
    <property type="project" value="InterPro"/>
</dbReference>
<dbReference type="GO" id="GO:0046081">
    <property type="term" value="P:dUTP catabolic process"/>
    <property type="evidence" value="ECO:0007669"/>
    <property type="project" value="TreeGrafter"/>
</dbReference>
<dbReference type="Gene3D" id="1.10.287.1080">
    <property type="entry name" value="MazG-like"/>
    <property type="match status" value="1"/>
</dbReference>
<evidence type="ECO:0000313" key="1">
    <source>
        <dbReference type="EMBL" id="GAH89140.1"/>
    </source>
</evidence>
<dbReference type="PANTHER" id="PTHR30522">
    <property type="entry name" value="NUCLEOSIDE TRIPHOSPHATE PYROPHOSPHOHYDROLASE"/>
    <property type="match status" value="1"/>
</dbReference>
<dbReference type="GO" id="GO:0006203">
    <property type="term" value="P:dGTP catabolic process"/>
    <property type="evidence" value="ECO:0007669"/>
    <property type="project" value="TreeGrafter"/>
</dbReference>
<dbReference type="CDD" id="cd11529">
    <property type="entry name" value="NTP-PPase_MazG_Cterm"/>
    <property type="match status" value="1"/>
</dbReference>